<reference evidence="5" key="1">
    <citation type="journal article" date="2023" name="PLoS Negl. Trop. Dis.">
        <title>A genome sequence for Biomphalaria pfeifferi, the major vector snail for the human-infecting parasite Schistosoma mansoni.</title>
        <authorList>
            <person name="Bu L."/>
            <person name="Lu L."/>
            <person name="Laidemitt M.R."/>
            <person name="Zhang S.M."/>
            <person name="Mutuku M."/>
            <person name="Mkoji G."/>
            <person name="Steinauer M."/>
            <person name="Loker E.S."/>
        </authorList>
    </citation>
    <scope>NUCLEOTIDE SEQUENCE</scope>
    <source>
        <strain evidence="5">KasaAsao</strain>
    </source>
</reference>
<dbReference type="AlphaFoldDB" id="A0AAD8F307"/>
<accession>A0AAD8F307</accession>
<dbReference type="Pfam" id="PF14974">
    <property type="entry name" value="P_C10"/>
    <property type="match status" value="1"/>
</dbReference>
<comment type="similarity">
    <text evidence="2">Belongs to the UPF0456 family.</text>
</comment>
<comment type="caution">
    <text evidence="5">The sequence shown here is derived from an EMBL/GenBank/DDBJ whole genome shotgun (WGS) entry which is preliminary data.</text>
</comment>
<dbReference type="PANTHER" id="PTHR13463:SF3">
    <property type="entry name" value="PROTEIN C10"/>
    <property type="match status" value="1"/>
</dbReference>
<gene>
    <name evidence="5" type="ORF">Bpfe_021877</name>
</gene>
<dbReference type="GO" id="GO:0005737">
    <property type="term" value="C:cytoplasm"/>
    <property type="evidence" value="ECO:0007669"/>
    <property type="project" value="UniProtKB-SubCell"/>
</dbReference>
<evidence type="ECO:0000313" key="5">
    <source>
        <dbReference type="EMBL" id="KAK0048768.1"/>
    </source>
</evidence>
<dbReference type="GO" id="GO:0009791">
    <property type="term" value="P:post-embryonic development"/>
    <property type="evidence" value="ECO:0007669"/>
    <property type="project" value="TreeGrafter"/>
</dbReference>
<keyword evidence="6" id="KW-1185">Reference proteome</keyword>
<dbReference type="EMBL" id="JASAOG010000134">
    <property type="protein sequence ID" value="KAK0048768.1"/>
    <property type="molecule type" value="Genomic_DNA"/>
</dbReference>
<name>A0AAD8F307_BIOPF</name>
<comment type="subcellular location">
    <subcellularLocation>
        <location evidence="1">Cytoplasm</location>
    </subcellularLocation>
</comment>
<sequence>MAYGKPHLTLHECKVFNAEIQKKSNASNRALRDILDTFNLPENVAKLDEARLAAGNDMLKSMQNIFPTATQMQIQVIERYGFLADGEGLVQFTKVVRSYEDQDPDVRLLNSQLRSILLPPVTVTHPNVNQNGGS</sequence>
<evidence type="ECO:0000256" key="2">
    <source>
        <dbReference type="ARBA" id="ARBA00007083"/>
    </source>
</evidence>
<dbReference type="PANTHER" id="PTHR13463">
    <property type="entry name" value="PROTEIN C10"/>
    <property type="match status" value="1"/>
</dbReference>
<organism evidence="5 6">
    <name type="scientific">Biomphalaria pfeifferi</name>
    <name type="common">Bloodfluke planorb</name>
    <name type="synonym">Freshwater snail</name>
    <dbReference type="NCBI Taxonomy" id="112525"/>
    <lineage>
        <taxon>Eukaryota</taxon>
        <taxon>Metazoa</taxon>
        <taxon>Spiralia</taxon>
        <taxon>Lophotrochozoa</taxon>
        <taxon>Mollusca</taxon>
        <taxon>Gastropoda</taxon>
        <taxon>Heterobranchia</taxon>
        <taxon>Euthyneura</taxon>
        <taxon>Panpulmonata</taxon>
        <taxon>Hygrophila</taxon>
        <taxon>Lymnaeoidea</taxon>
        <taxon>Planorbidae</taxon>
        <taxon>Biomphalaria</taxon>
    </lineage>
</organism>
<proteinExistence type="inferred from homology"/>
<reference evidence="5" key="2">
    <citation type="submission" date="2023-04" db="EMBL/GenBank/DDBJ databases">
        <authorList>
            <person name="Bu L."/>
            <person name="Lu L."/>
            <person name="Laidemitt M.R."/>
            <person name="Zhang S.M."/>
            <person name="Mutuku M."/>
            <person name="Mkoji G."/>
            <person name="Steinauer M."/>
            <person name="Loker E.S."/>
        </authorList>
    </citation>
    <scope>NUCLEOTIDE SEQUENCE</scope>
    <source>
        <strain evidence="5">KasaAsao</strain>
        <tissue evidence="5">Whole Snail</tissue>
    </source>
</reference>
<protein>
    <recommendedName>
        <fullName evidence="3">Protein C10</fullName>
    </recommendedName>
</protein>
<keyword evidence="4" id="KW-0963">Cytoplasm</keyword>
<dbReference type="InterPro" id="IPR026317">
    <property type="entry name" value="P_C10"/>
</dbReference>
<evidence type="ECO:0000256" key="4">
    <source>
        <dbReference type="ARBA" id="ARBA00022490"/>
    </source>
</evidence>
<evidence type="ECO:0000256" key="3">
    <source>
        <dbReference type="ARBA" id="ARBA00020502"/>
    </source>
</evidence>
<evidence type="ECO:0000313" key="6">
    <source>
        <dbReference type="Proteomes" id="UP001233172"/>
    </source>
</evidence>
<dbReference type="Proteomes" id="UP001233172">
    <property type="component" value="Unassembled WGS sequence"/>
</dbReference>
<evidence type="ECO:0000256" key="1">
    <source>
        <dbReference type="ARBA" id="ARBA00004496"/>
    </source>
</evidence>